<dbReference type="Proteomes" id="UP001206878">
    <property type="component" value="Unassembled WGS sequence"/>
</dbReference>
<protein>
    <submittedName>
        <fullName evidence="1">Uncharacterized protein</fullName>
    </submittedName>
</protein>
<evidence type="ECO:0000313" key="2">
    <source>
        <dbReference type="Proteomes" id="UP001206878"/>
    </source>
</evidence>
<dbReference type="AlphaFoldDB" id="A0AAW5MU81"/>
<proteinExistence type="predicted"/>
<gene>
    <name evidence="1" type="ORF">NVV43_27425</name>
</gene>
<sequence>MKTSSGGYNDDGTVASIAEILYITASNVKTVSENVVTNAKGTKTTCTGLVNILAGRQNGYDKSPLIIRMIGESKAS</sequence>
<reference evidence="1" key="1">
    <citation type="submission" date="2022-07" db="EMBL/GenBank/DDBJ databases">
        <title>Diversity of ethanolamine utilization by human commensal Escherichia coli.</title>
        <authorList>
            <person name="Jubelin G."/>
        </authorList>
    </citation>
    <scope>NUCLEOTIDE SEQUENCE</scope>
    <source>
        <strain evidence="1">S1</strain>
    </source>
</reference>
<name>A0AAW5MU81_9ESCH</name>
<comment type="caution">
    <text evidence="1">The sequence shown here is derived from an EMBL/GenBank/DDBJ whole genome shotgun (WGS) entry which is preliminary data.</text>
</comment>
<feature type="non-terminal residue" evidence="1">
    <location>
        <position position="76"/>
    </location>
</feature>
<organism evidence="1 2">
    <name type="scientific">Escherichia marmotae</name>
    <dbReference type="NCBI Taxonomy" id="1499973"/>
    <lineage>
        <taxon>Bacteria</taxon>
        <taxon>Pseudomonadati</taxon>
        <taxon>Pseudomonadota</taxon>
        <taxon>Gammaproteobacteria</taxon>
        <taxon>Enterobacterales</taxon>
        <taxon>Enterobacteriaceae</taxon>
        <taxon>Escherichia</taxon>
    </lineage>
</organism>
<evidence type="ECO:0000313" key="1">
    <source>
        <dbReference type="EMBL" id="MCR6679205.1"/>
    </source>
</evidence>
<dbReference type="EMBL" id="JANPXH010000953">
    <property type="protein sequence ID" value="MCR6679205.1"/>
    <property type="molecule type" value="Genomic_DNA"/>
</dbReference>
<accession>A0AAW5MU81</accession>